<reference evidence="1 2" key="1">
    <citation type="submission" date="2018-11" db="EMBL/GenBank/DDBJ databases">
        <authorList>
            <consortium name="Pathogen Informatics"/>
        </authorList>
    </citation>
    <scope>NUCLEOTIDE SEQUENCE [LARGE SCALE GENOMIC DNA]</scope>
    <source>
        <strain>Denwood</strain>
        <strain evidence="2">Zambia</strain>
    </source>
</reference>
<organism evidence="1 2">
    <name type="scientific">Schistosoma mattheei</name>
    <dbReference type="NCBI Taxonomy" id="31246"/>
    <lineage>
        <taxon>Eukaryota</taxon>
        <taxon>Metazoa</taxon>
        <taxon>Spiralia</taxon>
        <taxon>Lophotrochozoa</taxon>
        <taxon>Platyhelminthes</taxon>
        <taxon>Trematoda</taxon>
        <taxon>Digenea</taxon>
        <taxon>Strigeidida</taxon>
        <taxon>Schistosomatoidea</taxon>
        <taxon>Schistosomatidae</taxon>
        <taxon>Schistosoma</taxon>
    </lineage>
</organism>
<dbReference type="EMBL" id="UZAL01046645">
    <property type="protein sequence ID" value="VDP84393.1"/>
    <property type="molecule type" value="Genomic_DNA"/>
</dbReference>
<evidence type="ECO:0000313" key="2">
    <source>
        <dbReference type="Proteomes" id="UP000269396"/>
    </source>
</evidence>
<accession>A0A183Q3N0</accession>
<keyword evidence="2" id="KW-1185">Reference proteome</keyword>
<name>A0A183Q3N0_9TREM</name>
<protein>
    <submittedName>
        <fullName evidence="1">Uncharacterized protein</fullName>
    </submittedName>
</protein>
<sequence>MKTFTSEGKHEMQQTALMWLDDLNFVDDLALLPHTLHEIQVKATSVASVSTAIGLNLNKVRTKILKCNSENTNPITLDGQALNEMESFTYHLNSIIHEQGGFDADVSISICKAKTGFLQLETCPNQNNCQSTSKSQSLILTSR</sequence>
<dbReference type="Proteomes" id="UP000269396">
    <property type="component" value="Unassembled WGS sequence"/>
</dbReference>
<dbReference type="AlphaFoldDB" id="A0A183Q3N0"/>
<proteinExistence type="predicted"/>
<evidence type="ECO:0000313" key="1">
    <source>
        <dbReference type="EMBL" id="VDP84393.1"/>
    </source>
</evidence>
<gene>
    <name evidence="1" type="ORF">SMTD_LOCUS21216</name>
</gene>